<evidence type="ECO:0000256" key="2">
    <source>
        <dbReference type="SAM" id="SignalP"/>
    </source>
</evidence>
<accession>A0A3P6S3E6</accession>
<feature type="region of interest" description="Disordered" evidence="1">
    <location>
        <begin position="21"/>
        <end position="111"/>
    </location>
</feature>
<dbReference type="EMBL" id="UYRV01021786">
    <property type="protein sequence ID" value="VDK70232.1"/>
    <property type="molecule type" value="Genomic_DNA"/>
</dbReference>
<gene>
    <name evidence="3" type="ORF">CGOC_LOCUS6597</name>
</gene>
<name>A0A3P6S3E6_CYLGO</name>
<feature type="compositionally biased region" description="Low complexity" evidence="1">
    <location>
        <begin position="80"/>
        <end position="111"/>
    </location>
</feature>
<evidence type="ECO:0000313" key="4">
    <source>
        <dbReference type="Proteomes" id="UP000271889"/>
    </source>
</evidence>
<organism evidence="3 4">
    <name type="scientific">Cylicostephanus goldi</name>
    <name type="common">Nematode worm</name>
    <dbReference type="NCBI Taxonomy" id="71465"/>
    <lineage>
        <taxon>Eukaryota</taxon>
        <taxon>Metazoa</taxon>
        <taxon>Ecdysozoa</taxon>
        <taxon>Nematoda</taxon>
        <taxon>Chromadorea</taxon>
        <taxon>Rhabditida</taxon>
        <taxon>Rhabditina</taxon>
        <taxon>Rhabditomorpha</taxon>
        <taxon>Strongyloidea</taxon>
        <taxon>Strongylidae</taxon>
        <taxon>Cylicostephanus</taxon>
    </lineage>
</organism>
<sequence length="111" mass="10764">MRCAILLFAFAAACVHGQSQSSGYEAAELSQPAPPAPVSADGGDQQAYNTDGGSRGVPPVPSSAGFPPSPPPPPPPSSPAPESYTSSASPAPILETSSAGSGDASVGAVSQ</sequence>
<feature type="signal peptide" evidence="2">
    <location>
        <begin position="1"/>
        <end position="17"/>
    </location>
</feature>
<dbReference type="OrthoDB" id="5875856at2759"/>
<dbReference type="AlphaFoldDB" id="A0A3P6S3E6"/>
<protein>
    <submittedName>
        <fullName evidence="3">Uncharacterized protein</fullName>
    </submittedName>
</protein>
<dbReference type="Proteomes" id="UP000271889">
    <property type="component" value="Unassembled WGS sequence"/>
</dbReference>
<reference evidence="3 4" key="1">
    <citation type="submission" date="2018-11" db="EMBL/GenBank/DDBJ databases">
        <authorList>
            <consortium name="Pathogen Informatics"/>
        </authorList>
    </citation>
    <scope>NUCLEOTIDE SEQUENCE [LARGE SCALE GENOMIC DNA]</scope>
</reference>
<evidence type="ECO:0000313" key="3">
    <source>
        <dbReference type="EMBL" id="VDK70232.1"/>
    </source>
</evidence>
<feature type="chain" id="PRO_5018315567" evidence="2">
    <location>
        <begin position="18"/>
        <end position="111"/>
    </location>
</feature>
<feature type="compositionally biased region" description="Pro residues" evidence="1">
    <location>
        <begin position="67"/>
        <end position="79"/>
    </location>
</feature>
<keyword evidence="2" id="KW-0732">Signal</keyword>
<evidence type="ECO:0000256" key="1">
    <source>
        <dbReference type="SAM" id="MobiDB-lite"/>
    </source>
</evidence>
<keyword evidence="4" id="KW-1185">Reference proteome</keyword>
<proteinExistence type="predicted"/>